<evidence type="ECO:0000313" key="3">
    <source>
        <dbReference type="EMBL" id="GBM81032.1"/>
    </source>
</evidence>
<accession>A0A4Y2ITS9</accession>
<sequence length="73" mass="8203">MRSAAEQLGEHIARGPVELQIVSNGLFGRWLLITSDNIPRPHQRRSFDRRRHVAGAHSPSQDAVKSTHCASEY</sequence>
<gene>
    <name evidence="2" type="ORF">AVEN_105405_1</name>
    <name evidence="3" type="ORF">AVEN_132716_1</name>
    <name evidence="4" type="ORF">AVEN_148013_1</name>
</gene>
<dbReference type="EMBL" id="BGPR01187311">
    <property type="protein sequence ID" value="GBM81019.1"/>
    <property type="molecule type" value="Genomic_DNA"/>
</dbReference>
<keyword evidence="5" id="KW-1185">Reference proteome</keyword>
<protein>
    <submittedName>
        <fullName evidence="4">Uncharacterized protein</fullName>
    </submittedName>
</protein>
<evidence type="ECO:0000313" key="2">
    <source>
        <dbReference type="EMBL" id="GBM81019.1"/>
    </source>
</evidence>
<proteinExistence type="predicted"/>
<dbReference type="Proteomes" id="UP000499080">
    <property type="component" value="Unassembled WGS sequence"/>
</dbReference>
<dbReference type="EMBL" id="BGPR01187316">
    <property type="protein sequence ID" value="GBM81032.1"/>
    <property type="molecule type" value="Genomic_DNA"/>
</dbReference>
<evidence type="ECO:0000313" key="4">
    <source>
        <dbReference type="EMBL" id="GBM81045.1"/>
    </source>
</evidence>
<evidence type="ECO:0000313" key="5">
    <source>
        <dbReference type="Proteomes" id="UP000499080"/>
    </source>
</evidence>
<feature type="compositionally biased region" description="Basic residues" evidence="1">
    <location>
        <begin position="41"/>
        <end position="54"/>
    </location>
</feature>
<feature type="non-terminal residue" evidence="4">
    <location>
        <position position="73"/>
    </location>
</feature>
<evidence type="ECO:0000256" key="1">
    <source>
        <dbReference type="SAM" id="MobiDB-lite"/>
    </source>
</evidence>
<comment type="caution">
    <text evidence="4">The sequence shown here is derived from an EMBL/GenBank/DDBJ whole genome shotgun (WGS) entry which is preliminary data.</text>
</comment>
<dbReference type="EMBL" id="BGPR01187319">
    <property type="protein sequence ID" value="GBM81045.1"/>
    <property type="molecule type" value="Genomic_DNA"/>
</dbReference>
<reference evidence="4 5" key="1">
    <citation type="journal article" date="2019" name="Sci. Rep.">
        <title>Orb-weaving spider Araneus ventricosus genome elucidates the spidroin gene catalogue.</title>
        <authorList>
            <person name="Kono N."/>
            <person name="Nakamura H."/>
            <person name="Ohtoshi R."/>
            <person name="Moran D.A.P."/>
            <person name="Shinohara A."/>
            <person name="Yoshida Y."/>
            <person name="Fujiwara M."/>
            <person name="Mori M."/>
            <person name="Tomita M."/>
            <person name="Arakawa K."/>
        </authorList>
    </citation>
    <scope>NUCLEOTIDE SEQUENCE [LARGE SCALE GENOMIC DNA]</scope>
</reference>
<organism evidence="4 5">
    <name type="scientific">Araneus ventricosus</name>
    <name type="common">Orbweaver spider</name>
    <name type="synonym">Epeira ventricosa</name>
    <dbReference type="NCBI Taxonomy" id="182803"/>
    <lineage>
        <taxon>Eukaryota</taxon>
        <taxon>Metazoa</taxon>
        <taxon>Ecdysozoa</taxon>
        <taxon>Arthropoda</taxon>
        <taxon>Chelicerata</taxon>
        <taxon>Arachnida</taxon>
        <taxon>Araneae</taxon>
        <taxon>Araneomorphae</taxon>
        <taxon>Entelegynae</taxon>
        <taxon>Araneoidea</taxon>
        <taxon>Araneidae</taxon>
        <taxon>Araneus</taxon>
    </lineage>
</organism>
<feature type="region of interest" description="Disordered" evidence="1">
    <location>
        <begin position="41"/>
        <end position="73"/>
    </location>
</feature>
<dbReference type="AlphaFoldDB" id="A0A4Y2ITS9"/>
<name>A0A4Y2ITS9_ARAVE</name>